<keyword evidence="2" id="KW-1185">Reference proteome</keyword>
<name>E3LR18_CAERE</name>
<dbReference type="CTD" id="9815271"/>
<dbReference type="InParanoid" id="E3LR18"/>
<dbReference type="PANTHER" id="PTHR37972">
    <property type="entry name" value="PROTEIN CBG25533"/>
    <property type="match status" value="1"/>
</dbReference>
<gene>
    <name evidence="1" type="ORF">CRE_26524</name>
</gene>
<dbReference type="GeneID" id="9815271"/>
<evidence type="ECO:0000313" key="2">
    <source>
        <dbReference type="Proteomes" id="UP000008281"/>
    </source>
</evidence>
<protein>
    <recommendedName>
        <fullName evidence="3">VWFA domain-containing protein</fullName>
    </recommendedName>
</protein>
<dbReference type="EMBL" id="DS268413">
    <property type="protein sequence ID" value="EFP07724.1"/>
    <property type="molecule type" value="Genomic_DNA"/>
</dbReference>
<evidence type="ECO:0000313" key="1">
    <source>
        <dbReference type="EMBL" id="EFP07724.1"/>
    </source>
</evidence>
<reference evidence="1" key="1">
    <citation type="submission" date="2007-07" db="EMBL/GenBank/DDBJ databases">
        <title>PCAP assembly of the Caenorhabditis remanei genome.</title>
        <authorList>
            <consortium name="The Caenorhabditis remanei Sequencing Consortium"/>
            <person name="Wilson R.K."/>
        </authorList>
    </citation>
    <scope>NUCLEOTIDE SEQUENCE [LARGE SCALE GENOMIC DNA]</scope>
    <source>
        <strain evidence="1">PB4641</strain>
    </source>
</reference>
<dbReference type="FunCoup" id="E3LR18">
    <property type="interactions" value="485"/>
</dbReference>
<dbReference type="AlphaFoldDB" id="E3LR18"/>
<dbReference type="Proteomes" id="UP000008281">
    <property type="component" value="Unassembled WGS sequence"/>
</dbReference>
<dbReference type="PANTHER" id="PTHR37972:SF3">
    <property type="entry name" value="PROTEIN CBG11222"/>
    <property type="match status" value="1"/>
</dbReference>
<dbReference type="OrthoDB" id="5799444at2759"/>
<dbReference type="RefSeq" id="XP_003113812.2">
    <property type="nucleotide sequence ID" value="XM_003113764.2"/>
</dbReference>
<evidence type="ECO:0008006" key="3">
    <source>
        <dbReference type="Google" id="ProtNLM"/>
    </source>
</evidence>
<organism evidence="2">
    <name type="scientific">Caenorhabditis remanei</name>
    <name type="common">Caenorhabditis vulgaris</name>
    <dbReference type="NCBI Taxonomy" id="31234"/>
    <lineage>
        <taxon>Eukaryota</taxon>
        <taxon>Metazoa</taxon>
        <taxon>Ecdysozoa</taxon>
        <taxon>Nematoda</taxon>
        <taxon>Chromadorea</taxon>
        <taxon>Rhabditida</taxon>
        <taxon>Rhabditina</taxon>
        <taxon>Rhabditomorpha</taxon>
        <taxon>Rhabditoidea</taxon>
        <taxon>Rhabditidae</taxon>
        <taxon>Peloderinae</taxon>
        <taxon>Caenorhabditis</taxon>
    </lineage>
</organism>
<dbReference type="eggNOG" id="ENOG502TGNP">
    <property type="taxonomic scope" value="Eukaryota"/>
</dbReference>
<dbReference type="HOGENOM" id="CLU_1541556_0_0_1"/>
<accession>E3LR18</accession>
<proteinExistence type="predicted"/>
<sequence>MTKLPQTQGVLNFIKKYLYNSTNYKFEDGTTQAINVPYPDSGVYENYILHYPDATSTEILDINIDQLYSEVMVLTDAKIERAYEYILEERDPGTSTTNVLITVGVDDQAVFDGSATSYLQQLQNDYGFRSIVVSIGSQGNYLGDLAESKDWYFTATESNSQWVADQISRIICHLLNDFILIFVINHSLHTFHIKIVLLQAIKITVIM</sequence>
<dbReference type="KEGG" id="crq:GCK72_006282"/>